<feature type="transmembrane region" description="Helical" evidence="9">
    <location>
        <begin position="142"/>
        <end position="159"/>
    </location>
</feature>
<keyword evidence="5 9" id="KW-1003">Cell membrane</keyword>
<reference evidence="11 12" key="1">
    <citation type="submission" date="2016-10" db="EMBL/GenBank/DDBJ databases">
        <authorList>
            <person name="de Groot N.N."/>
        </authorList>
    </citation>
    <scope>NUCLEOTIDE SEQUENCE [LARGE SCALE GENOMIC DNA]</scope>
    <source>
        <strain evidence="11 12">DSM 8423</strain>
    </source>
</reference>
<feature type="transmembrane region" description="Helical" evidence="9">
    <location>
        <begin position="216"/>
        <end position="237"/>
    </location>
</feature>
<evidence type="ECO:0000256" key="5">
    <source>
        <dbReference type="ARBA" id="ARBA00022475"/>
    </source>
</evidence>
<comment type="subcellular location">
    <subcellularLocation>
        <location evidence="1 9">Cell membrane</location>
        <topology evidence="1 9">Multi-pass membrane protein</topology>
    </subcellularLocation>
</comment>
<accession>A0A1H7YWQ1</accession>
<feature type="transmembrane region" description="Helical" evidence="9">
    <location>
        <begin position="188"/>
        <end position="209"/>
    </location>
</feature>
<dbReference type="InterPro" id="IPR035906">
    <property type="entry name" value="MetI-like_sf"/>
</dbReference>
<evidence type="ECO:0000256" key="7">
    <source>
        <dbReference type="ARBA" id="ARBA00022989"/>
    </source>
</evidence>
<dbReference type="InterPro" id="IPR000515">
    <property type="entry name" value="MetI-like"/>
</dbReference>
<feature type="transmembrane region" description="Helical" evidence="9">
    <location>
        <begin position="257"/>
        <end position="281"/>
    </location>
</feature>
<keyword evidence="4" id="KW-0813">Transport</keyword>
<comment type="similarity">
    <text evidence="2 9">Belongs to the binding-protein-dependent transport system permease family. CysTW subfamily.</text>
</comment>
<organism evidence="11 12">
    <name type="scientific">Syntrophus gentianae</name>
    <dbReference type="NCBI Taxonomy" id="43775"/>
    <lineage>
        <taxon>Bacteria</taxon>
        <taxon>Pseudomonadati</taxon>
        <taxon>Thermodesulfobacteriota</taxon>
        <taxon>Syntrophia</taxon>
        <taxon>Syntrophales</taxon>
        <taxon>Syntrophaceae</taxon>
        <taxon>Syntrophus</taxon>
    </lineage>
</organism>
<evidence type="ECO:0000256" key="6">
    <source>
        <dbReference type="ARBA" id="ARBA00022692"/>
    </source>
</evidence>
<dbReference type="EMBL" id="FOBS01000018">
    <property type="protein sequence ID" value="SEM50264.1"/>
    <property type="molecule type" value="Genomic_DNA"/>
</dbReference>
<dbReference type="Pfam" id="PF00528">
    <property type="entry name" value="BPD_transp_1"/>
    <property type="match status" value="1"/>
</dbReference>
<keyword evidence="6 9" id="KW-0812">Transmembrane</keyword>
<feature type="transmembrane region" description="Helical" evidence="9">
    <location>
        <begin position="64"/>
        <end position="87"/>
    </location>
</feature>
<dbReference type="CDD" id="cd06261">
    <property type="entry name" value="TM_PBP2"/>
    <property type="match status" value="1"/>
</dbReference>
<dbReference type="AlphaFoldDB" id="A0A1H7YWQ1"/>
<name>A0A1H7YWQ1_9BACT</name>
<evidence type="ECO:0000259" key="10">
    <source>
        <dbReference type="PROSITE" id="PS50928"/>
    </source>
</evidence>
<proteinExistence type="inferred from homology"/>
<evidence type="ECO:0000256" key="1">
    <source>
        <dbReference type="ARBA" id="ARBA00004651"/>
    </source>
</evidence>
<dbReference type="RefSeq" id="WP_093883969.1">
    <property type="nucleotide sequence ID" value="NZ_FOBS01000018.1"/>
</dbReference>
<evidence type="ECO:0000256" key="3">
    <source>
        <dbReference type="ARBA" id="ARBA00016864"/>
    </source>
</evidence>
<feature type="transmembrane region" description="Helical" evidence="9">
    <location>
        <begin position="107"/>
        <end position="130"/>
    </location>
</feature>
<sequence length="293" mass="31436">MKGILEKLTVAYSWACGLILSAAVLSLIAYLGVQGAGAVNLNLIFGEASPLKAILMQQRVFDGLFPAIVGTFVLVTLSIALSLPLGFATGIYLAEYADDRLKGFFNLMFDILAGIPSIVVGLFGFSLAVFLHKHYAGNIQPCLLISALSLAFLVLPYIVRTTQISLEGLSPDIRLTALALGASKLQNLLHVLLPQALSGMISGVILAVGRCAEDTAVILLTGVVVSAGVPKSLFGPYEALPFYIYYLSSQYTSPEELARGYGAALILLLLCLFLFAFAFVLKKRLTYLAFYRP</sequence>
<dbReference type="OrthoDB" id="9807065at2"/>
<evidence type="ECO:0000313" key="12">
    <source>
        <dbReference type="Proteomes" id="UP000198744"/>
    </source>
</evidence>
<protein>
    <recommendedName>
        <fullName evidence="3 9">Phosphate transport system permease protein PstA</fullName>
    </recommendedName>
</protein>
<dbReference type="STRING" id="43775.SAMN04489760_11865"/>
<gene>
    <name evidence="11" type="ORF">SAMN04489760_11865</name>
</gene>
<dbReference type="InterPro" id="IPR005672">
    <property type="entry name" value="Phosphate_PstA"/>
</dbReference>
<dbReference type="Gene3D" id="1.10.3720.10">
    <property type="entry name" value="MetI-like"/>
    <property type="match status" value="1"/>
</dbReference>
<keyword evidence="7 9" id="KW-1133">Transmembrane helix</keyword>
<dbReference type="PROSITE" id="PS50928">
    <property type="entry name" value="ABC_TM1"/>
    <property type="match status" value="1"/>
</dbReference>
<dbReference type="NCBIfam" id="TIGR00974">
    <property type="entry name" value="3a0107s02c"/>
    <property type="match status" value="1"/>
</dbReference>
<dbReference type="GO" id="GO:0005315">
    <property type="term" value="F:phosphate transmembrane transporter activity"/>
    <property type="evidence" value="ECO:0007669"/>
    <property type="project" value="InterPro"/>
</dbReference>
<dbReference type="Proteomes" id="UP000198744">
    <property type="component" value="Unassembled WGS sequence"/>
</dbReference>
<keyword evidence="8 9" id="KW-0472">Membrane</keyword>
<feature type="transmembrane region" description="Helical" evidence="9">
    <location>
        <begin position="12"/>
        <end position="33"/>
    </location>
</feature>
<evidence type="ECO:0000256" key="4">
    <source>
        <dbReference type="ARBA" id="ARBA00022448"/>
    </source>
</evidence>
<evidence type="ECO:0000256" key="9">
    <source>
        <dbReference type="RuleBase" id="RU363043"/>
    </source>
</evidence>
<feature type="domain" description="ABC transmembrane type-1" evidence="10">
    <location>
        <begin position="68"/>
        <end position="278"/>
    </location>
</feature>
<evidence type="ECO:0000313" key="11">
    <source>
        <dbReference type="EMBL" id="SEM50264.1"/>
    </source>
</evidence>
<dbReference type="PANTHER" id="PTHR43470:SF3">
    <property type="entry name" value="PHOSPHATE TRANSPORT SYSTEM PERMEASE PROTEIN PSTA-RELATED"/>
    <property type="match status" value="1"/>
</dbReference>
<keyword evidence="12" id="KW-1185">Reference proteome</keyword>
<evidence type="ECO:0000256" key="8">
    <source>
        <dbReference type="ARBA" id="ARBA00023136"/>
    </source>
</evidence>
<dbReference type="PANTHER" id="PTHR43470">
    <property type="entry name" value="PHOSPHATE TRANSPORT SYSTEM PERMEASE PROTEIN PSTA-RELATED"/>
    <property type="match status" value="1"/>
</dbReference>
<dbReference type="GO" id="GO:0005886">
    <property type="term" value="C:plasma membrane"/>
    <property type="evidence" value="ECO:0007669"/>
    <property type="project" value="UniProtKB-SubCell"/>
</dbReference>
<evidence type="ECO:0000256" key="2">
    <source>
        <dbReference type="ARBA" id="ARBA00007069"/>
    </source>
</evidence>
<dbReference type="GO" id="GO:0035435">
    <property type="term" value="P:phosphate ion transmembrane transport"/>
    <property type="evidence" value="ECO:0007669"/>
    <property type="project" value="InterPro"/>
</dbReference>
<dbReference type="SUPFAM" id="SSF161098">
    <property type="entry name" value="MetI-like"/>
    <property type="match status" value="1"/>
</dbReference>